<protein>
    <submittedName>
        <fullName evidence="2">Nura domain protein</fullName>
    </submittedName>
</protein>
<dbReference type="SUPFAM" id="SSF53098">
    <property type="entry name" value="Ribonuclease H-like"/>
    <property type="match status" value="1"/>
</dbReference>
<dbReference type="AlphaFoldDB" id="F2NLG2"/>
<dbReference type="RefSeq" id="WP_013704108.1">
    <property type="nucleotide sequence ID" value="NC_015387.1"/>
</dbReference>
<proteinExistence type="predicted"/>
<dbReference type="KEGG" id="mhd:Marky_1324"/>
<evidence type="ECO:0000313" key="3">
    <source>
        <dbReference type="Proteomes" id="UP000007030"/>
    </source>
</evidence>
<dbReference type="Pfam" id="PF09376">
    <property type="entry name" value="NurA"/>
    <property type="match status" value="1"/>
</dbReference>
<dbReference type="eggNOG" id="COG2380">
    <property type="taxonomic scope" value="Bacteria"/>
</dbReference>
<dbReference type="InterPro" id="IPR012337">
    <property type="entry name" value="RNaseH-like_sf"/>
</dbReference>
<dbReference type="InterPro" id="IPR018977">
    <property type="entry name" value="NurA_domain"/>
</dbReference>
<dbReference type="OrthoDB" id="255198at2"/>
<evidence type="ECO:0000313" key="2">
    <source>
        <dbReference type="EMBL" id="AEB12061.1"/>
    </source>
</evidence>
<gene>
    <name evidence="2" type="ordered locus">Marky_1324</name>
</gene>
<dbReference type="HOGENOM" id="CLU_069565_0_0_0"/>
<dbReference type="STRING" id="869210.Marky_1324"/>
<keyword evidence="3" id="KW-1185">Reference proteome</keyword>
<organism evidence="2 3">
    <name type="scientific">Marinithermus hydrothermalis (strain DSM 14884 / JCM 11576 / T1)</name>
    <dbReference type="NCBI Taxonomy" id="869210"/>
    <lineage>
        <taxon>Bacteria</taxon>
        <taxon>Thermotogati</taxon>
        <taxon>Deinococcota</taxon>
        <taxon>Deinococci</taxon>
        <taxon>Thermales</taxon>
        <taxon>Thermaceae</taxon>
        <taxon>Marinithermus</taxon>
    </lineage>
</organism>
<evidence type="ECO:0000259" key="1">
    <source>
        <dbReference type="Pfam" id="PF09376"/>
    </source>
</evidence>
<accession>F2NLG2</accession>
<sequence>MRYRLDAWSPGYGTPLPEGPTMTEERLQAEPQEYPWSARADAEPFEGPVYLIDGRQRFEGALYIEDAYPALLFSFAVGAVRLEPGRAQFYAPGWRVERYLLVAGEVPADLLELGPGLAYRVWPCPAAQGYEALQEEAHTLRRQVEDRLGQRIARANPAALILHDGPLYLTDGPYARRLGYAKTQWRAYLSPEHAALVPRLAPGERTPVFEIHKRNGPKVRSWYLRLPLDPDRPYAPAASLVRVETGADGEEAVQLARYSLSLLPRLASKPYRDPRAPQNLVPIGALERELGRRLGRLEVIRARLLRSLEAGA</sequence>
<reference evidence="2 3" key="1">
    <citation type="journal article" date="2012" name="Stand. Genomic Sci.">
        <title>Complete genome sequence of the aerobic, heterotroph Marinithermus hydrothermalis type strain (T1(T)) from a deep-sea hydrothermal vent chimney.</title>
        <authorList>
            <person name="Copeland A."/>
            <person name="Gu W."/>
            <person name="Yasawong M."/>
            <person name="Lapidus A."/>
            <person name="Lucas S."/>
            <person name="Deshpande S."/>
            <person name="Pagani I."/>
            <person name="Tapia R."/>
            <person name="Cheng J.F."/>
            <person name="Goodwin L.A."/>
            <person name="Pitluck S."/>
            <person name="Liolios K."/>
            <person name="Ivanova N."/>
            <person name="Mavromatis K."/>
            <person name="Mikhailova N."/>
            <person name="Pati A."/>
            <person name="Chen A."/>
            <person name="Palaniappan K."/>
            <person name="Land M."/>
            <person name="Pan C."/>
            <person name="Brambilla E.M."/>
            <person name="Rohde M."/>
            <person name="Tindall B.J."/>
            <person name="Sikorski J."/>
            <person name="Goker M."/>
            <person name="Detter J.C."/>
            <person name="Bristow J."/>
            <person name="Eisen J.A."/>
            <person name="Markowitz V."/>
            <person name="Hugenholtz P."/>
            <person name="Kyrpides N.C."/>
            <person name="Klenk H.P."/>
            <person name="Woyke T."/>
        </authorList>
    </citation>
    <scope>NUCLEOTIDE SEQUENCE [LARGE SCALE GENOMIC DNA]</scope>
    <source>
        <strain evidence="3">DSM 14884 / JCM 11576 / T1</strain>
    </source>
</reference>
<dbReference type="EMBL" id="CP002630">
    <property type="protein sequence ID" value="AEB12061.1"/>
    <property type="molecule type" value="Genomic_DNA"/>
</dbReference>
<dbReference type="Proteomes" id="UP000007030">
    <property type="component" value="Chromosome"/>
</dbReference>
<feature type="domain" description="NurA" evidence="1">
    <location>
        <begin position="137"/>
        <end position="281"/>
    </location>
</feature>
<name>F2NLG2_MARHT</name>